<dbReference type="EMBL" id="MWWT01000007">
    <property type="protein sequence ID" value="OZG53883.1"/>
    <property type="molecule type" value="Genomic_DNA"/>
</dbReference>
<accession>A0A261F497</accession>
<reference evidence="4 5" key="1">
    <citation type="journal article" date="2017" name="BMC Genomics">
        <title>Comparative genomic and phylogenomic analyses of the Bifidobacteriaceae family.</title>
        <authorList>
            <person name="Lugli G.A."/>
            <person name="Milani C."/>
            <person name="Turroni F."/>
            <person name="Duranti S."/>
            <person name="Mancabelli L."/>
            <person name="Mangifesta M."/>
            <person name="Ferrario C."/>
            <person name="Modesto M."/>
            <person name="Mattarelli P."/>
            <person name="Jiri K."/>
            <person name="van Sinderen D."/>
            <person name="Ventura M."/>
        </authorList>
    </citation>
    <scope>NUCLEOTIDE SEQUENCE [LARGE SCALE GENOMIC DNA]</scope>
    <source>
        <strain evidence="4 5">DSM 24762</strain>
    </source>
</reference>
<feature type="signal peptide" evidence="3">
    <location>
        <begin position="1"/>
        <end position="24"/>
    </location>
</feature>
<dbReference type="PROSITE" id="PS51257">
    <property type="entry name" value="PROKAR_LIPOPROTEIN"/>
    <property type="match status" value="1"/>
</dbReference>
<dbReference type="PANTHER" id="PTHR43649:SF29">
    <property type="entry name" value="OSMOPROTECTIVE COMPOUNDS-BINDING PROTEIN GGTB"/>
    <property type="match status" value="1"/>
</dbReference>
<name>A0A261F497_9BIFI</name>
<dbReference type="RefSeq" id="WP_094726768.1">
    <property type="nucleotide sequence ID" value="NZ_JBHLWS010000004.1"/>
</dbReference>
<dbReference type="AlphaFoldDB" id="A0A261F497"/>
<dbReference type="Pfam" id="PF01547">
    <property type="entry name" value="SBP_bac_1"/>
    <property type="match status" value="1"/>
</dbReference>
<proteinExistence type="inferred from homology"/>
<dbReference type="InterPro" id="IPR050490">
    <property type="entry name" value="Bact_solute-bd_prot1"/>
</dbReference>
<protein>
    <submittedName>
        <fullName evidence="4">Sugar ABC transporter substrate-binding protein</fullName>
    </submittedName>
</protein>
<organism evidence="4 5">
    <name type="scientific">Alloscardovia macacae</name>
    <dbReference type="NCBI Taxonomy" id="1160091"/>
    <lineage>
        <taxon>Bacteria</taxon>
        <taxon>Bacillati</taxon>
        <taxon>Actinomycetota</taxon>
        <taxon>Actinomycetes</taxon>
        <taxon>Bifidobacteriales</taxon>
        <taxon>Bifidobacteriaceae</taxon>
        <taxon>Alloscardovia</taxon>
    </lineage>
</organism>
<dbReference type="PANTHER" id="PTHR43649">
    <property type="entry name" value="ARABINOSE-BINDING PROTEIN-RELATED"/>
    <property type="match status" value="1"/>
</dbReference>
<evidence type="ECO:0000256" key="1">
    <source>
        <dbReference type="ARBA" id="ARBA00008520"/>
    </source>
</evidence>
<dbReference type="Gene3D" id="3.40.190.10">
    <property type="entry name" value="Periplasmic binding protein-like II"/>
    <property type="match status" value="2"/>
</dbReference>
<feature type="chain" id="PRO_5038442207" evidence="3">
    <location>
        <begin position="25"/>
        <end position="441"/>
    </location>
</feature>
<dbReference type="Proteomes" id="UP000243657">
    <property type="component" value="Unassembled WGS sequence"/>
</dbReference>
<evidence type="ECO:0000256" key="3">
    <source>
        <dbReference type="SAM" id="SignalP"/>
    </source>
</evidence>
<dbReference type="InterPro" id="IPR006059">
    <property type="entry name" value="SBP"/>
</dbReference>
<evidence type="ECO:0000256" key="2">
    <source>
        <dbReference type="ARBA" id="ARBA00022448"/>
    </source>
</evidence>
<evidence type="ECO:0000313" key="5">
    <source>
        <dbReference type="Proteomes" id="UP000243657"/>
    </source>
</evidence>
<sequence length="441" mass="46447">MTISRISKVAISALSALAFIGSVAACAPGGTASSSNVKSEAASKDLGSEKITLTLWNGAGLKSFDEDLIKAFEAKYPNITVKGTWDPDNVSAQNGPRVISSADSPDVAAITDITSAVRGKHVISLEEYAKLYGWDIPESQTVYYRASSDGKVGAGDLYAVPDAVSMTGMYWNTKVAAQLGITEAPKSVEELEADMKLAKDAGITPMIMPAKEGGTSFIYQALWTNNSGKDVINNWILQKSGSSIDENGAVKAAEKIQEWAKAGYFSSDAVALDGTTALGRFNKGEGLFFPSGSWFSSSINEGLGADAGFFAYPGNTTDQAGSAASNAVTPYGIPANSKHKNAAAAFIDFTLSDEAQQLAVKHGYPAIMEGAWKSDNPVLNQILEAESGLVKANNTTNYINNATAAMQASGIIPNFQTLIDGSQAPAQFVQAIQKQWDSEVK</sequence>
<comment type="caution">
    <text evidence="4">The sequence shown here is derived from an EMBL/GenBank/DDBJ whole genome shotgun (WGS) entry which is preliminary data.</text>
</comment>
<keyword evidence="3" id="KW-0732">Signal</keyword>
<gene>
    <name evidence="4" type="ORF">ALMA_1125</name>
</gene>
<dbReference type="SUPFAM" id="SSF53850">
    <property type="entry name" value="Periplasmic binding protein-like II"/>
    <property type="match status" value="1"/>
</dbReference>
<comment type="similarity">
    <text evidence="1">Belongs to the bacterial solute-binding protein 1 family.</text>
</comment>
<keyword evidence="2" id="KW-0813">Transport</keyword>
<evidence type="ECO:0000313" key="4">
    <source>
        <dbReference type="EMBL" id="OZG53883.1"/>
    </source>
</evidence>
<keyword evidence="5" id="KW-1185">Reference proteome</keyword>